<evidence type="ECO:0000259" key="2">
    <source>
        <dbReference type="Pfam" id="PF07685"/>
    </source>
</evidence>
<dbReference type="SUPFAM" id="SSF52317">
    <property type="entry name" value="Class I glutamine amidotransferase-like"/>
    <property type="match status" value="1"/>
</dbReference>
<feature type="non-terminal residue" evidence="3">
    <location>
        <position position="1"/>
    </location>
</feature>
<accession>A0A2T1G620</accession>
<keyword evidence="1" id="KW-0315">Glutamine amidotransferase</keyword>
<dbReference type="PANTHER" id="PTHR43873">
    <property type="entry name" value="COBYRINATE A,C-DIAMIDE SYNTHASE"/>
    <property type="match status" value="1"/>
</dbReference>
<name>A0A2T1G620_9CYAN</name>
<protein>
    <submittedName>
        <fullName evidence="3">Cobyrinate a,c-diamide synthase</fullName>
    </submittedName>
</protein>
<dbReference type="GO" id="GO:0042242">
    <property type="term" value="F:cobyrinic acid a,c-diamide synthase activity"/>
    <property type="evidence" value="ECO:0007669"/>
    <property type="project" value="InterPro"/>
</dbReference>
<dbReference type="EMBL" id="PVWO01000319">
    <property type="protein sequence ID" value="PSB52697.1"/>
    <property type="molecule type" value="Genomic_DNA"/>
</dbReference>
<dbReference type="CDD" id="cd03130">
    <property type="entry name" value="GATase1_CobB"/>
    <property type="match status" value="1"/>
</dbReference>
<dbReference type="InterPro" id="IPR011698">
    <property type="entry name" value="GATase_3"/>
</dbReference>
<evidence type="ECO:0000313" key="4">
    <source>
        <dbReference type="Proteomes" id="UP000238937"/>
    </source>
</evidence>
<reference evidence="3 4" key="1">
    <citation type="submission" date="2018-03" db="EMBL/GenBank/DDBJ databases">
        <title>The ancient ancestry and fast evolution of plastids.</title>
        <authorList>
            <person name="Moore K.R."/>
            <person name="Magnabosco C."/>
            <person name="Momper L."/>
            <person name="Gold D.A."/>
            <person name="Bosak T."/>
            <person name="Fournier G.P."/>
        </authorList>
    </citation>
    <scope>NUCLEOTIDE SEQUENCE [LARGE SCALE GENOMIC DNA]</scope>
    <source>
        <strain evidence="3 4">CCALA 037</strain>
    </source>
</reference>
<proteinExistence type="predicted"/>
<dbReference type="InterPro" id="IPR029062">
    <property type="entry name" value="Class_I_gatase-like"/>
</dbReference>
<dbReference type="AlphaFoldDB" id="A0A2T1G620"/>
<dbReference type="Pfam" id="PF07685">
    <property type="entry name" value="GATase_3"/>
    <property type="match status" value="1"/>
</dbReference>
<evidence type="ECO:0000256" key="1">
    <source>
        <dbReference type="ARBA" id="ARBA00022962"/>
    </source>
</evidence>
<feature type="domain" description="CobB/CobQ-like glutamine amidotransferase" evidence="2">
    <location>
        <begin position="17"/>
        <end position="207"/>
    </location>
</feature>
<gene>
    <name evidence="3" type="ORF">C7B77_20260</name>
</gene>
<dbReference type="PANTHER" id="PTHR43873:SF1">
    <property type="entry name" value="COBYRINATE A,C-DIAMIDE SYNTHASE"/>
    <property type="match status" value="1"/>
</dbReference>
<sequence>GWGGVTTTSKAPSKVRLAVAKDAAFNFYYADNLDLLRDLGAELIEWSPLIDRQLPPDVSGLYFGGGFPEVFAEILAANTSARQSVAAAIVSGMPTYAECGGLMYLCDRIVDFDDRSHAMVGIFPTTAVMGKRLILGYRQLTALQNSVLFNAGDRVWGHEFHRSTLTDLPPYPLCDLQGYESNLVFAAEGWSRYQVQAAYTHLHFGSHPNIGDRFLNCCRRFERLFASLK</sequence>
<comment type="caution">
    <text evidence="3">The sequence shown here is derived from an EMBL/GenBank/DDBJ whole genome shotgun (WGS) entry which is preliminary data.</text>
</comment>
<evidence type="ECO:0000313" key="3">
    <source>
        <dbReference type="EMBL" id="PSB52697.1"/>
    </source>
</evidence>
<dbReference type="InterPro" id="IPR004484">
    <property type="entry name" value="CbiA/CobB_synth"/>
</dbReference>
<dbReference type="PROSITE" id="PS51274">
    <property type="entry name" value="GATASE_COBBQ"/>
    <property type="match status" value="1"/>
</dbReference>
<dbReference type="Proteomes" id="UP000238937">
    <property type="component" value="Unassembled WGS sequence"/>
</dbReference>
<dbReference type="Gene3D" id="3.40.50.880">
    <property type="match status" value="1"/>
</dbReference>
<organism evidence="3 4">
    <name type="scientific">Chamaesiphon polymorphus CCALA 037</name>
    <dbReference type="NCBI Taxonomy" id="2107692"/>
    <lineage>
        <taxon>Bacteria</taxon>
        <taxon>Bacillati</taxon>
        <taxon>Cyanobacteriota</taxon>
        <taxon>Cyanophyceae</taxon>
        <taxon>Gomontiellales</taxon>
        <taxon>Chamaesiphonaceae</taxon>
        <taxon>Chamaesiphon</taxon>
    </lineage>
</organism>
<keyword evidence="4" id="KW-1185">Reference proteome</keyword>